<accession>A0A1B8AZH4</accession>
<gene>
    <name evidence="2" type="ORF">FPOA_06439</name>
</gene>
<evidence type="ECO:0000313" key="2">
    <source>
        <dbReference type="EMBL" id="OBS25905.1"/>
    </source>
</evidence>
<dbReference type="PANTHER" id="PTHR24148:SF73">
    <property type="entry name" value="HET DOMAIN PROTEIN (AFU_ORTHOLOGUE AFUA_8G01020)"/>
    <property type="match status" value="1"/>
</dbReference>
<dbReference type="AlphaFoldDB" id="A0A1B8AZH4"/>
<dbReference type="InterPro" id="IPR010730">
    <property type="entry name" value="HET"/>
</dbReference>
<protein>
    <recommendedName>
        <fullName evidence="1">Heterokaryon incompatibility domain-containing protein</fullName>
    </recommendedName>
</protein>
<dbReference type="EMBL" id="LYXU01000002">
    <property type="protein sequence ID" value="OBS25905.1"/>
    <property type="molecule type" value="Genomic_DNA"/>
</dbReference>
<name>A0A1B8AZH4_FUSPO</name>
<comment type="caution">
    <text evidence="2">The sequence shown here is derived from an EMBL/GenBank/DDBJ whole genome shotgun (WGS) entry which is preliminary data.</text>
</comment>
<dbReference type="Proteomes" id="UP000091967">
    <property type="component" value="Unassembled WGS sequence"/>
</dbReference>
<dbReference type="InterPro" id="IPR052895">
    <property type="entry name" value="HetReg/Transcr_Mod"/>
</dbReference>
<feature type="domain" description="Heterokaryon incompatibility" evidence="1">
    <location>
        <begin position="67"/>
        <end position="225"/>
    </location>
</feature>
<dbReference type="Pfam" id="PF06985">
    <property type="entry name" value="HET"/>
    <property type="match status" value="1"/>
</dbReference>
<dbReference type="STRING" id="36050.A0A1B8AZH4"/>
<keyword evidence="3" id="KW-1185">Reference proteome</keyword>
<proteinExistence type="predicted"/>
<sequence>MSSSDLPGHDIFCTPENSSFVYQVPYQSLSTTDKEIRLLRILPDYGSGLVDCELLSNVKLADVENKYLALSYCAGSAKNIRYISVNGAKCNVFANLHHALKEARHYWEIYGDKKDFLLWVDQICINQFDLAERSHQVSFMRNIYENAKETLICLSTAEANKGEEIGQLVKLRDVLERYGCNKSYNEFDKFYLANENNRAEVEKGLAAFFEVGKSPWWGRAWVFQEFIVSEQAIFLQGMHSIPYLELIGLIRSFKKAAVFPCRGFKNSYHSLVRPRVEKDKAASRMWMLLVAKSNLRRTNDLKMLLALTKDSQATDARDKLYSILGLARPGYGIVPDYSVNTNIHNLLVETTKRIILFDDSLEVLSYKNRRKTSHPGVEVLLPSWVLDWTDSTSLGQILDRGLFNVISIDMEDDDPYQITKTSADAFFLQVSHPQNPEAQITVMQIWGIFLDNDFKKTTVHSHLQYFEGARKYEMEVTDGIQVGSDCELWGMYGSKETFLLCRYSNGYRVVAPVFCSNLEEQLELVPGVVKKREINISKMQKTRITIF</sequence>
<evidence type="ECO:0000259" key="1">
    <source>
        <dbReference type="Pfam" id="PF06985"/>
    </source>
</evidence>
<dbReference type="PANTHER" id="PTHR24148">
    <property type="entry name" value="ANKYRIN REPEAT DOMAIN-CONTAINING PROTEIN 39 HOMOLOG-RELATED"/>
    <property type="match status" value="1"/>
</dbReference>
<reference evidence="2 3" key="1">
    <citation type="submission" date="2016-06" db="EMBL/GenBank/DDBJ databases">
        <title>Living apart together: crosstalk between the core and supernumerary genomes in a fungal plant pathogen.</title>
        <authorList>
            <person name="Vanheule A."/>
            <person name="Audenaert K."/>
            <person name="Warris S."/>
            <person name="Van De Geest H."/>
            <person name="Schijlen E."/>
            <person name="Hofte M."/>
            <person name="De Saeger S."/>
            <person name="Haesaert G."/>
            <person name="Waalwijk C."/>
            <person name="Van Der Lee T."/>
        </authorList>
    </citation>
    <scope>NUCLEOTIDE SEQUENCE [LARGE SCALE GENOMIC DNA]</scope>
    <source>
        <strain evidence="2 3">2516</strain>
    </source>
</reference>
<dbReference type="OMA" id="CTSEARI"/>
<organism evidence="2 3">
    <name type="scientific">Fusarium poae</name>
    <dbReference type="NCBI Taxonomy" id="36050"/>
    <lineage>
        <taxon>Eukaryota</taxon>
        <taxon>Fungi</taxon>
        <taxon>Dikarya</taxon>
        <taxon>Ascomycota</taxon>
        <taxon>Pezizomycotina</taxon>
        <taxon>Sordariomycetes</taxon>
        <taxon>Hypocreomycetidae</taxon>
        <taxon>Hypocreales</taxon>
        <taxon>Nectriaceae</taxon>
        <taxon>Fusarium</taxon>
    </lineage>
</organism>
<evidence type="ECO:0000313" key="3">
    <source>
        <dbReference type="Proteomes" id="UP000091967"/>
    </source>
</evidence>